<evidence type="ECO:0000313" key="2">
    <source>
        <dbReference type="EMBL" id="GMI11770.1"/>
    </source>
</evidence>
<reference evidence="3" key="1">
    <citation type="journal article" date="2023" name="Commun. Biol.">
        <title>Genome analysis of Parmales, the sister group of diatoms, reveals the evolutionary specialization of diatoms from phago-mixotrophs to photoautotrophs.</title>
        <authorList>
            <person name="Ban H."/>
            <person name="Sato S."/>
            <person name="Yoshikawa S."/>
            <person name="Yamada K."/>
            <person name="Nakamura Y."/>
            <person name="Ichinomiya M."/>
            <person name="Sato N."/>
            <person name="Blanc-Mathieu R."/>
            <person name="Endo H."/>
            <person name="Kuwata A."/>
            <person name="Ogata H."/>
        </authorList>
    </citation>
    <scope>NUCLEOTIDE SEQUENCE [LARGE SCALE GENOMIC DNA]</scope>
    <source>
        <strain evidence="3">NIES 3700</strain>
    </source>
</reference>
<keyword evidence="3" id="KW-1185">Reference proteome</keyword>
<keyword evidence="1" id="KW-0812">Transmembrane</keyword>
<dbReference type="Proteomes" id="UP001165122">
    <property type="component" value="Unassembled WGS sequence"/>
</dbReference>
<protein>
    <submittedName>
        <fullName evidence="2">Uncharacterized protein</fullName>
    </submittedName>
</protein>
<evidence type="ECO:0000256" key="1">
    <source>
        <dbReference type="SAM" id="Phobius"/>
    </source>
</evidence>
<organism evidence="2 3">
    <name type="scientific">Triparma laevis f. longispina</name>
    <dbReference type="NCBI Taxonomy" id="1714387"/>
    <lineage>
        <taxon>Eukaryota</taxon>
        <taxon>Sar</taxon>
        <taxon>Stramenopiles</taxon>
        <taxon>Ochrophyta</taxon>
        <taxon>Bolidophyceae</taxon>
        <taxon>Parmales</taxon>
        <taxon>Triparmaceae</taxon>
        <taxon>Triparma</taxon>
    </lineage>
</organism>
<sequence length="215" mass="23547">MKTFVDIESDAAPLNHAPSSPSCRLGTLSNRSKCLLCISITLALLTIFFYPKTISVEFPISNFLSMLRSTSNDITFDFKTNTFIISSQIPLDISNKNYIPLKAHASANLYYPGSENLEGVLIATSGNNALDIPALGSTTLYLDLNAHVAKFSEGVRMSVQFTKDCGLCAFKSKEECVEETDLFVDSLVEPDYFGFGQVFSLSLTVALPCSSLYPY</sequence>
<dbReference type="OrthoDB" id="195398at2759"/>
<comment type="caution">
    <text evidence="2">The sequence shown here is derived from an EMBL/GenBank/DDBJ whole genome shotgun (WGS) entry which is preliminary data.</text>
</comment>
<proteinExistence type="predicted"/>
<dbReference type="EMBL" id="BRXW01000167">
    <property type="protein sequence ID" value="GMI11770.1"/>
    <property type="molecule type" value="Genomic_DNA"/>
</dbReference>
<evidence type="ECO:0000313" key="3">
    <source>
        <dbReference type="Proteomes" id="UP001165122"/>
    </source>
</evidence>
<accession>A0A9W7FGL9</accession>
<keyword evidence="1" id="KW-1133">Transmembrane helix</keyword>
<dbReference type="AlphaFoldDB" id="A0A9W7FGL9"/>
<keyword evidence="1" id="KW-0472">Membrane</keyword>
<name>A0A9W7FGL9_9STRA</name>
<gene>
    <name evidence="2" type="ORF">TrLO_g14733</name>
</gene>
<feature type="transmembrane region" description="Helical" evidence="1">
    <location>
        <begin position="34"/>
        <end position="51"/>
    </location>
</feature>